<evidence type="ECO:0000259" key="8">
    <source>
        <dbReference type="PROSITE" id="PS50004"/>
    </source>
</evidence>
<dbReference type="SMART" id="SM00149">
    <property type="entry name" value="PLCYc"/>
    <property type="match status" value="1"/>
</dbReference>
<dbReference type="Gene3D" id="2.30.29.30">
    <property type="entry name" value="Pleckstrin-homology domain (PH domain)/Phosphotyrosine-binding domain (PTB)"/>
    <property type="match status" value="1"/>
</dbReference>
<dbReference type="SMART" id="SM00239">
    <property type="entry name" value="C2"/>
    <property type="match status" value="1"/>
</dbReference>
<feature type="domain" description="PI-PLC Y-box" evidence="9">
    <location>
        <begin position="692"/>
        <end position="811"/>
    </location>
</feature>
<feature type="compositionally biased region" description="Low complexity" evidence="7">
    <location>
        <begin position="651"/>
        <end position="668"/>
    </location>
</feature>
<dbReference type="Pfam" id="PF00388">
    <property type="entry name" value="PI-PLC-X"/>
    <property type="match status" value="1"/>
</dbReference>
<dbReference type="FunFam" id="3.20.20.190:FF:000049">
    <property type="entry name" value="Phosphoinositide phospholipase C"/>
    <property type="match status" value="1"/>
</dbReference>
<dbReference type="InterPro" id="IPR001711">
    <property type="entry name" value="PLipase_C_Pinositol-sp_Y"/>
</dbReference>
<dbReference type="CDD" id="cd13360">
    <property type="entry name" value="PH_PLC_fungal"/>
    <property type="match status" value="1"/>
</dbReference>
<dbReference type="SUPFAM" id="SSF51695">
    <property type="entry name" value="PLC-like phosphodiesterases"/>
    <property type="match status" value="1"/>
</dbReference>
<dbReference type="AlphaFoldDB" id="A0A6G1HP76"/>
<feature type="compositionally biased region" description="Polar residues" evidence="7">
    <location>
        <begin position="615"/>
        <end position="643"/>
    </location>
</feature>
<dbReference type="SUPFAM" id="SSF49562">
    <property type="entry name" value="C2 domain (Calcium/lipid-binding domain, CaLB)"/>
    <property type="match status" value="1"/>
</dbReference>
<evidence type="ECO:0000256" key="4">
    <source>
        <dbReference type="ARBA" id="ARBA00023098"/>
    </source>
</evidence>
<dbReference type="OrthoDB" id="269822at2759"/>
<dbReference type="SUPFAM" id="SSF50729">
    <property type="entry name" value="PH domain-like"/>
    <property type="match status" value="1"/>
</dbReference>
<dbReference type="GO" id="GO:0016042">
    <property type="term" value="P:lipid catabolic process"/>
    <property type="evidence" value="ECO:0007669"/>
    <property type="project" value="UniProtKB-KW"/>
</dbReference>
<evidence type="ECO:0000313" key="11">
    <source>
        <dbReference type="EMBL" id="KAF2397714.1"/>
    </source>
</evidence>
<dbReference type="PROSITE" id="PS50007">
    <property type="entry name" value="PIPLC_X_DOMAIN"/>
    <property type="match status" value="1"/>
</dbReference>
<dbReference type="InterPro" id="IPR011993">
    <property type="entry name" value="PH-like_dom_sf"/>
</dbReference>
<dbReference type="PROSITE" id="PS50008">
    <property type="entry name" value="PIPLC_Y_DOMAIN"/>
    <property type="match status" value="1"/>
</dbReference>
<evidence type="ECO:0000313" key="12">
    <source>
        <dbReference type="Proteomes" id="UP000799640"/>
    </source>
</evidence>
<dbReference type="InterPro" id="IPR002048">
    <property type="entry name" value="EF_hand_dom"/>
</dbReference>
<dbReference type="Gene3D" id="3.20.20.190">
    <property type="entry name" value="Phosphatidylinositol (PI) phosphodiesterase"/>
    <property type="match status" value="1"/>
</dbReference>
<dbReference type="PROSITE" id="PS50222">
    <property type="entry name" value="EF_HAND_2"/>
    <property type="match status" value="1"/>
</dbReference>
<protein>
    <recommendedName>
        <fullName evidence="1 6">Phosphoinositide phospholipase C</fullName>
        <ecNumber evidence="1 6">3.1.4.11</ecNumber>
    </recommendedName>
</protein>
<keyword evidence="3 6" id="KW-0442">Lipid degradation</keyword>
<dbReference type="PRINTS" id="PR00390">
    <property type="entry name" value="PHPHLIPASEC"/>
</dbReference>
<dbReference type="Pfam" id="PF00387">
    <property type="entry name" value="PI-PLC-Y"/>
    <property type="match status" value="1"/>
</dbReference>
<reference evidence="11" key="1">
    <citation type="journal article" date="2020" name="Stud. Mycol.">
        <title>101 Dothideomycetes genomes: a test case for predicting lifestyles and emergence of pathogens.</title>
        <authorList>
            <person name="Haridas S."/>
            <person name="Albert R."/>
            <person name="Binder M."/>
            <person name="Bloem J."/>
            <person name="Labutti K."/>
            <person name="Salamov A."/>
            <person name="Andreopoulos B."/>
            <person name="Baker S."/>
            <person name="Barry K."/>
            <person name="Bills G."/>
            <person name="Bluhm B."/>
            <person name="Cannon C."/>
            <person name="Castanera R."/>
            <person name="Culley D."/>
            <person name="Daum C."/>
            <person name="Ezra D."/>
            <person name="Gonzalez J."/>
            <person name="Henrissat B."/>
            <person name="Kuo A."/>
            <person name="Liang C."/>
            <person name="Lipzen A."/>
            <person name="Lutzoni F."/>
            <person name="Magnuson J."/>
            <person name="Mondo S."/>
            <person name="Nolan M."/>
            <person name="Ohm R."/>
            <person name="Pangilinan J."/>
            <person name="Park H.-J."/>
            <person name="Ramirez L."/>
            <person name="Alfaro M."/>
            <person name="Sun H."/>
            <person name="Tritt A."/>
            <person name="Yoshinaga Y."/>
            <person name="Zwiers L.-H."/>
            <person name="Turgeon B."/>
            <person name="Goodwin S."/>
            <person name="Spatafora J."/>
            <person name="Crous P."/>
            <person name="Grigoriev I."/>
        </authorList>
    </citation>
    <scope>NUCLEOTIDE SEQUENCE</scope>
    <source>
        <strain evidence="11">CBS 262.69</strain>
    </source>
</reference>
<dbReference type="InterPro" id="IPR000909">
    <property type="entry name" value="PLipase_C_PInositol-sp_X_dom"/>
</dbReference>
<dbReference type="Proteomes" id="UP000799640">
    <property type="component" value="Unassembled WGS sequence"/>
</dbReference>
<dbReference type="EMBL" id="ML996702">
    <property type="protein sequence ID" value="KAF2397714.1"/>
    <property type="molecule type" value="Genomic_DNA"/>
</dbReference>
<dbReference type="GO" id="GO:0051209">
    <property type="term" value="P:release of sequestered calcium ion into cytosol"/>
    <property type="evidence" value="ECO:0007669"/>
    <property type="project" value="TreeGrafter"/>
</dbReference>
<comment type="catalytic activity">
    <reaction evidence="6">
        <text>a 1,2-diacyl-sn-glycero-3-phospho-(1D-myo-inositol-4,5-bisphosphate) + H2O = 1D-myo-inositol 1,4,5-trisphosphate + a 1,2-diacyl-sn-glycerol + H(+)</text>
        <dbReference type="Rhea" id="RHEA:33179"/>
        <dbReference type="ChEBI" id="CHEBI:15377"/>
        <dbReference type="ChEBI" id="CHEBI:15378"/>
        <dbReference type="ChEBI" id="CHEBI:17815"/>
        <dbReference type="ChEBI" id="CHEBI:58456"/>
        <dbReference type="ChEBI" id="CHEBI:203600"/>
        <dbReference type="EC" id="3.1.4.11"/>
    </reaction>
</comment>
<dbReference type="EC" id="3.1.4.11" evidence="1 6"/>
<feature type="non-terminal residue" evidence="11">
    <location>
        <position position="1"/>
    </location>
</feature>
<dbReference type="Gene3D" id="1.10.238.10">
    <property type="entry name" value="EF-hand"/>
    <property type="match status" value="1"/>
</dbReference>
<evidence type="ECO:0000259" key="9">
    <source>
        <dbReference type="PROSITE" id="PS50008"/>
    </source>
</evidence>
<feature type="region of interest" description="Disordered" evidence="7">
    <location>
        <begin position="1"/>
        <end position="34"/>
    </location>
</feature>
<dbReference type="PROSITE" id="PS50004">
    <property type="entry name" value="C2"/>
    <property type="match status" value="1"/>
</dbReference>
<dbReference type="InterPro" id="IPR035892">
    <property type="entry name" value="C2_domain_sf"/>
</dbReference>
<accession>A0A6G1HP76</accession>
<proteinExistence type="predicted"/>
<dbReference type="PANTHER" id="PTHR10336:SF36">
    <property type="entry name" value="1-PHOSPHATIDYLINOSITOL 4,5-BISPHOSPHATE PHOSPHODIESTERASE BETA-4"/>
    <property type="match status" value="1"/>
</dbReference>
<dbReference type="CDD" id="cd16207">
    <property type="entry name" value="EFh_ScPlc1p_like"/>
    <property type="match status" value="1"/>
</dbReference>
<dbReference type="PANTHER" id="PTHR10336">
    <property type="entry name" value="PHOSPHOINOSITIDE-SPECIFIC PHOSPHOLIPASE C FAMILY PROTEIN"/>
    <property type="match status" value="1"/>
</dbReference>
<evidence type="ECO:0000256" key="2">
    <source>
        <dbReference type="ARBA" id="ARBA00022801"/>
    </source>
</evidence>
<feature type="domain" description="EF-hand" evidence="10">
    <location>
        <begin position="316"/>
        <end position="351"/>
    </location>
</feature>
<dbReference type="GO" id="GO:0048015">
    <property type="term" value="P:phosphatidylinositol-mediated signaling"/>
    <property type="evidence" value="ECO:0007669"/>
    <property type="project" value="TreeGrafter"/>
</dbReference>
<dbReference type="SUPFAM" id="SSF47473">
    <property type="entry name" value="EF-hand"/>
    <property type="match status" value="1"/>
</dbReference>
<dbReference type="InterPro" id="IPR037755">
    <property type="entry name" value="Plc1_PH"/>
</dbReference>
<name>A0A6G1HP76_9PEZI</name>
<evidence type="ECO:0000256" key="7">
    <source>
        <dbReference type="SAM" id="MobiDB-lite"/>
    </source>
</evidence>
<feature type="region of interest" description="Disordered" evidence="7">
    <location>
        <begin position="604"/>
        <end position="686"/>
    </location>
</feature>
<keyword evidence="5" id="KW-0807">Transducer</keyword>
<organism evidence="11 12">
    <name type="scientific">Trichodelitschia bisporula</name>
    <dbReference type="NCBI Taxonomy" id="703511"/>
    <lineage>
        <taxon>Eukaryota</taxon>
        <taxon>Fungi</taxon>
        <taxon>Dikarya</taxon>
        <taxon>Ascomycota</taxon>
        <taxon>Pezizomycotina</taxon>
        <taxon>Dothideomycetes</taxon>
        <taxon>Dothideomycetes incertae sedis</taxon>
        <taxon>Phaeotrichales</taxon>
        <taxon>Phaeotrichaceae</taxon>
        <taxon>Trichodelitschia</taxon>
    </lineage>
</organism>
<gene>
    <name evidence="11" type="ORF">EJ06DRAFT_450187</name>
</gene>
<dbReference type="CDD" id="cd08598">
    <property type="entry name" value="PI-PLC1c_yeast"/>
    <property type="match status" value="1"/>
</dbReference>
<dbReference type="InterPro" id="IPR017946">
    <property type="entry name" value="PLC-like_Pdiesterase_TIM-brl"/>
</dbReference>
<evidence type="ECO:0000259" key="10">
    <source>
        <dbReference type="PROSITE" id="PS50222"/>
    </source>
</evidence>
<evidence type="ECO:0000256" key="6">
    <source>
        <dbReference type="RuleBase" id="RU361133"/>
    </source>
</evidence>
<dbReference type="InterPro" id="IPR011992">
    <property type="entry name" value="EF-hand-dom_pair"/>
</dbReference>
<dbReference type="InterPro" id="IPR001192">
    <property type="entry name" value="PI-PLC_fam"/>
</dbReference>
<dbReference type="GO" id="GO:0005509">
    <property type="term" value="F:calcium ion binding"/>
    <property type="evidence" value="ECO:0007669"/>
    <property type="project" value="InterPro"/>
</dbReference>
<dbReference type="InterPro" id="IPR000008">
    <property type="entry name" value="C2_dom"/>
</dbReference>
<dbReference type="GO" id="GO:0004435">
    <property type="term" value="F:phosphatidylinositol-4,5-bisphosphate phospholipase C activity"/>
    <property type="evidence" value="ECO:0007669"/>
    <property type="project" value="UniProtKB-EC"/>
</dbReference>
<evidence type="ECO:0000256" key="5">
    <source>
        <dbReference type="ARBA" id="ARBA00023224"/>
    </source>
</evidence>
<feature type="domain" description="C2" evidence="8">
    <location>
        <begin position="808"/>
        <end position="964"/>
    </location>
</feature>
<feature type="non-terminal residue" evidence="11">
    <location>
        <position position="981"/>
    </location>
</feature>
<keyword evidence="2 6" id="KW-0378">Hydrolase</keyword>
<evidence type="ECO:0000256" key="1">
    <source>
        <dbReference type="ARBA" id="ARBA00012368"/>
    </source>
</evidence>
<dbReference type="CDD" id="cd00275">
    <property type="entry name" value="C2_PLC_like"/>
    <property type="match status" value="1"/>
</dbReference>
<keyword evidence="12" id="KW-1185">Reference proteome</keyword>
<sequence>PISSSLPAVISIPDKMSQPTPNMSSFSTSPPISAASPSAMAEALAISNKGPGLMRRLSRGATNRITRRRLSATSANRDVSCGPVIVRRRSDSNKAIPDGGIDVSDLDLDDLDADTAANEDLSTSPTHNGLVATPSARPSITSISEEKLAPTMPQVLQQGTLLTKVTRKKRREVLFRFDFEAAKICWDSKQVYVDDIQAVREGHEAREYFDQLESGPGLDFESRWFTVVYSDPNRSKGRAVKTLHLIAPDEHVMRLWVDSIDRVQRLRIHRMTELAKGGEKSILDLWRRETKGQDDRDAQLDFAAVRQLCRKLDINCSDKGLRAQFDDADVDNSQHLSYAQFQAFIKRLLERQDFKAIYNSIKTGPELDEPAFLSFLRDVQGIDTSAREAYYIDVFRRFAKRCRPREEQLPALTMNFAAFQDLLMLSSFAKGISTRRSDQPLDRPLNEYFINSSHNTYLLGRQVYDESSTEAYIHALTRGCRCVEVDCWDGNDGRPIVMHGRSLTTSVLFSDCIKVINEYAFSASPYPVIISLEVHCGPEQQAVMAEIIKNTFKQKLVTEPLDDLQKLPSPEDLKHRILIKVKAGHDVEDPLQFLAEAQPRVRRRGLSSPFARPVNFQSDNMPMGHSFSSPPTMTPTDRSGSIYSSAPTPPKSSAASTVGTSVSPSSSGDESEAQPEPERKRKKKTSNIVKVLGDLGVYTMGVKFTDLRSPDSKTYNHVYSLAENKFTSLCTKDAESKTKLEKHNRRYLMRVYPAGHRITSNNFDPLRFWRRGVQMVALNWQTFDLGMQINDAMFAGGDDRTGFVLKPLDMRLKPAKPAQPRPKKLVAFDIEIVSAQQLPRPRDIPGDAPINPYIDVEVFTVEDKMRPSRSGSSDGVSDVARTGGAGWTVRKRTPVVEDNGYDPAFGTRMSFAVTTRCPSLVFVRWTVWNAADGRAAGSGSQPLANYTAKLERLQTGFRHIPLNNARNERFYFSTLFCRVVK</sequence>
<dbReference type="Gene3D" id="2.60.40.150">
    <property type="entry name" value="C2 domain"/>
    <property type="match status" value="1"/>
</dbReference>
<evidence type="ECO:0000256" key="3">
    <source>
        <dbReference type="ARBA" id="ARBA00022963"/>
    </source>
</evidence>
<feature type="compositionally biased region" description="Low complexity" evidence="7">
    <location>
        <begin position="24"/>
        <end position="34"/>
    </location>
</feature>
<dbReference type="SMART" id="SM00148">
    <property type="entry name" value="PLCXc"/>
    <property type="match status" value="1"/>
</dbReference>
<keyword evidence="4 6" id="KW-0443">Lipid metabolism</keyword>